<keyword evidence="5" id="KW-0472">Membrane</keyword>
<accession>A0ABN8SNT4</accession>
<evidence type="ECO:0008006" key="8">
    <source>
        <dbReference type="Google" id="ProtNLM"/>
    </source>
</evidence>
<evidence type="ECO:0000256" key="4">
    <source>
        <dbReference type="SAM" id="MobiDB-lite"/>
    </source>
</evidence>
<organism evidence="6 7">
    <name type="scientific">Porites evermanni</name>
    <dbReference type="NCBI Taxonomy" id="104178"/>
    <lineage>
        <taxon>Eukaryota</taxon>
        <taxon>Metazoa</taxon>
        <taxon>Cnidaria</taxon>
        <taxon>Anthozoa</taxon>
        <taxon>Hexacorallia</taxon>
        <taxon>Scleractinia</taxon>
        <taxon>Fungiina</taxon>
        <taxon>Poritidae</taxon>
        <taxon>Porites</taxon>
    </lineage>
</organism>
<protein>
    <recommendedName>
        <fullName evidence="8">Transient receptor potential cation channel subfamily A member 1</fullName>
    </recommendedName>
</protein>
<dbReference type="InterPro" id="IPR036770">
    <property type="entry name" value="Ankyrin_rpt-contain_sf"/>
</dbReference>
<evidence type="ECO:0000256" key="2">
    <source>
        <dbReference type="ARBA" id="ARBA00023043"/>
    </source>
</evidence>
<feature type="region of interest" description="Disordered" evidence="4">
    <location>
        <begin position="1"/>
        <end position="21"/>
    </location>
</feature>
<name>A0ABN8SNT4_9CNID</name>
<feature type="repeat" description="ANK" evidence="3">
    <location>
        <begin position="313"/>
        <end position="345"/>
    </location>
</feature>
<dbReference type="PROSITE" id="PS50088">
    <property type="entry name" value="ANK_REPEAT"/>
    <property type="match status" value="5"/>
</dbReference>
<feature type="repeat" description="ANK" evidence="3">
    <location>
        <begin position="101"/>
        <end position="133"/>
    </location>
</feature>
<dbReference type="InterPro" id="IPR002110">
    <property type="entry name" value="Ankyrin_rpt"/>
</dbReference>
<dbReference type="SMART" id="SM00248">
    <property type="entry name" value="ANK"/>
    <property type="match status" value="12"/>
</dbReference>
<comment type="caution">
    <text evidence="6">The sequence shown here is derived from an EMBL/GenBank/DDBJ whole genome shotgun (WGS) entry which is preliminary data.</text>
</comment>
<dbReference type="PANTHER" id="PTHR24123:SF33">
    <property type="entry name" value="PROTEIN HOS4"/>
    <property type="match status" value="1"/>
</dbReference>
<dbReference type="Pfam" id="PF12796">
    <property type="entry name" value="Ank_2"/>
    <property type="match status" value="4"/>
</dbReference>
<dbReference type="PANTHER" id="PTHR24123">
    <property type="entry name" value="ANKYRIN REPEAT-CONTAINING"/>
    <property type="match status" value="1"/>
</dbReference>
<keyword evidence="7" id="KW-1185">Reference proteome</keyword>
<dbReference type="PRINTS" id="PR01415">
    <property type="entry name" value="ANKYRIN"/>
</dbReference>
<evidence type="ECO:0000256" key="3">
    <source>
        <dbReference type="PROSITE-ProRule" id="PRU00023"/>
    </source>
</evidence>
<dbReference type="EMBL" id="CALNXI010002919">
    <property type="protein sequence ID" value="CAH3191421.1"/>
    <property type="molecule type" value="Genomic_DNA"/>
</dbReference>
<dbReference type="Gene3D" id="1.25.40.20">
    <property type="entry name" value="Ankyrin repeat-containing domain"/>
    <property type="match status" value="4"/>
</dbReference>
<gene>
    <name evidence="6" type="ORF">PEVE_00021843</name>
</gene>
<keyword evidence="1" id="KW-0677">Repeat</keyword>
<proteinExistence type="predicted"/>
<feature type="transmembrane region" description="Helical" evidence="5">
    <location>
        <begin position="772"/>
        <end position="790"/>
    </location>
</feature>
<feature type="transmembrane region" description="Helical" evidence="5">
    <location>
        <begin position="833"/>
        <end position="849"/>
    </location>
</feature>
<dbReference type="Pfam" id="PF13637">
    <property type="entry name" value="Ank_4"/>
    <property type="match status" value="1"/>
</dbReference>
<sequence>MDNNINDIEAHPEKRGNEDLPLIPMSPALNRNQRAKALSQLSLHSEGSLLFDATFDDNDAELLVDETVEHPDKLHLASWCGDEKEVRNMINKTDVNQLDKSGRTALHNAILGGHVNIVEILLEAGADTTLLDRSQEAPLHTAVRTGNENLVKAFLSREDCNTDITGKASQTPLHIAAKMDKVSICKVLIDHGASPDCRDDEEMTPLTRAVEQGACTAAELLFEDAKKRDKEMVKEVLTNVDSDGSTLLHLAVDSESCAVVKLCLKNGSIIRQPKDHDRSTAFHLACAVGALEIVKLFASKDPKICRITLIDAQGWTPLHLAALNNHPYVLKYLLEQGALVDPRDKLRRTPLFLAAENGGTEAAKVLIDNGADVTAKDVDLRSCVRVAVGHTATMTVLLTKREAIPLITDKDITGFAPVHYAAKYGNLQNILLFMKRNKAATIVTSDALDTALHGAARYGWLEIVDALLSGRNVRSINVKNNQGKTALHFACAEGHDQVVELLLKLGATVQRFNNRRYLLTAATDLLWLAYLPVVCYTAVFSVVTQRGALRDDTKNGCNTALHLAAIHGHPDIIFCLLACKEQEILQNNKNQNALDAAMEAERKTSLLAIASHERWRELLMSSAPGHLSQMQVLVVKFPEVATRFLDQCIINEGNPDGEDYTVTYDLSLIQGKPKRGQDYLMVLKTMLKHQRISGLSHPICFIAMSTKWKFFGWKTITINMILYLLFVIPLTVLAVTERANEKRLCNINESWTRKDYINLDVPCRQSDKVTQFLQYFVAIITMVHAMKKLFQLKMQKKRYLVFFSHYLEWIAYVSALAYIFPACDCKLGYKQEVGAIALFFGWLNLILFLRR</sequence>
<evidence type="ECO:0000256" key="1">
    <source>
        <dbReference type="ARBA" id="ARBA00022737"/>
    </source>
</evidence>
<feature type="compositionally biased region" description="Basic and acidic residues" evidence="4">
    <location>
        <begin position="8"/>
        <end position="18"/>
    </location>
</feature>
<keyword evidence="2 3" id="KW-0040">ANK repeat</keyword>
<dbReference type="PROSITE" id="PS50297">
    <property type="entry name" value="ANK_REP_REGION"/>
    <property type="match status" value="5"/>
</dbReference>
<evidence type="ECO:0000313" key="7">
    <source>
        <dbReference type="Proteomes" id="UP001159427"/>
    </source>
</evidence>
<reference evidence="6 7" key="1">
    <citation type="submission" date="2022-05" db="EMBL/GenBank/DDBJ databases">
        <authorList>
            <consortium name="Genoscope - CEA"/>
            <person name="William W."/>
        </authorList>
    </citation>
    <scope>NUCLEOTIDE SEQUENCE [LARGE SCALE GENOMIC DNA]</scope>
</reference>
<keyword evidence="5" id="KW-1133">Transmembrane helix</keyword>
<feature type="transmembrane region" description="Helical" evidence="5">
    <location>
        <begin position="716"/>
        <end position="736"/>
    </location>
</feature>
<feature type="repeat" description="ANK" evidence="3">
    <location>
        <begin position="168"/>
        <end position="200"/>
    </location>
</feature>
<evidence type="ECO:0000256" key="5">
    <source>
        <dbReference type="SAM" id="Phobius"/>
    </source>
</evidence>
<keyword evidence="5" id="KW-0812">Transmembrane</keyword>
<dbReference type="Proteomes" id="UP001159427">
    <property type="component" value="Unassembled WGS sequence"/>
</dbReference>
<feature type="repeat" description="ANK" evidence="3">
    <location>
        <begin position="482"/>
        <end position="514"/>
    </location>
</feature>
<feature type="repeat" description="ANK" evidence="3">
    <location>
        <begin position="346"/>
        <end position="378"/>
    </location>
</feature>
<evidence type="ECO:0000313" key="6">
    <source>
        <dbReference type="EMBL" id="CAH3191421.1"/>
    </source>
</evidence>
<feature type="transmembrane region" description="Helical" evidence="5">
    <location>
        <begin position="799"/>
        <end position="821"/>
    </location>
</feature>
<dbReference type="Pfam" id="PF00023">
    <property type="entry name" value="Ank"/>
    <property type="match status" value="1"/>
</dbReference>
<dbReference type="InterPro" id="IPR051165">
    <property type="entry name" value="Multifunctional_ANK_Repeat"/>
</dbReference>
<feature type="transmembrane region" description="Helical" evidence="5">
    <location>
        <begin position="525"/>
        <end position="544"/>
    </location>
</feature>
<dbReference type="SUPFAM" id="SSF48403">
    <property type="entry name" value="Ankyrin repeat"/>
    <property type="match status" value="2"/>
</dbReference>